<dbReference type="InterPro" id="IPR005835">
    <property type="entry name" value="NTP_transferase_dom"/>
</dbReference>
<gene>
    <name evidence="2" type="ORF">METZ01_LOCUS225558</name>
</gene>
<evidence type="ECO:0000313" key="2">
    <source>
        <dbReference type="EMBL" id="SVB72704.1"/>
    </source>
</evidence>
<dbReference type="EMBL" id="UINC01054695">
    <property type="protein sequence ID" value="SVB72704.1"/>
    <property type="molecule type" value="Genomic_DNA"/>
</dbReference>
<protein>
    <recommendedName>
        <fullName evidence="1">Nucleotidyl transferase domain-containing protein</fullName>
    </recommendedName>
</protein>
<dbReference type="AlphaFoldDB" id="A0A382GDF6"/>
<reference evidence="2" key="1">
    <citation type="submission" date="2018-05" db="EMBL/GenBank/DDBJ databases">
        <authorList>
            <person name="Lanie J.A."/>
            <person name="Ng W.-L."/>
            <person name="Kazmierczak K.M."/>
            <person name="Andrzejewski T.M."/>
            <person name="Davidsen T.M."/>
            <person name="Wayne K.J."/>
            <person name="Tettelin H."/>
            <person name="Glass J.I."/>
            <person name="Rusch D."/>
            <person name="Podicherti R."/>
            <person name="Tsui H.-C.T."/>
            <person name="Winkler M.E."/>
        </authorList>
    </citation>
    <scope>NUCLEOTIDE SEQUENCE</scope>
</reference>
<dbReference type="InterPro" id="IPR050486">
    <property type="entry name" value="Mannose-1P_guanyltransferase"/>
</dbReference>
<feature type="non-terminal residue" evidence="2">
    <location>
        <position position="141"/>
    </location>
</feature>
<evidence type="ECO:0000259" key="1">
    <source>
        <dbReference type="Pfam" id="PF00483"/>
    </source>
</evidence>
<proteinExistence type="predicted"/>
<organism evidence="2">
    <name type="scientific">marine metagenome</name>
    <dbReference type="NCBI Taxonomy" id="408172"/>
    <lineage>
        <taxon>unclassified sequences</taxon>
        <taxon>metagenomes</taxon>
        <taxon>ecological metagenomes</taxon>
    </lineage>
</organism>
<dbReference type="SUPFAM" id="SSF53448">
    <property type="entry name" value="Nucleotide-diphospho-sugar transferases"/>
    <property type="match status" value="1"/>
</dbReference>
<dbReference type="PANTHER" id="PTHR22572">
    <property type="entry name" value="SUGAR-1-PHOSPHATE GUANYL TRANSFERASE"/>
    <property type="match status" value="1"/>
</dbReference>
<name>A0A382GDF6_9ZZZZ</name>
<dbReference type="Gene3D" id="3.90.550.10">
    <property type="entry name" value="Spore Coat Polysaccharide Biosynthesis Protein SpsA, Chain A"/>
    <property type="match status" value="1"/>
</dbReference>
<dbReference type="Pfam" id="PF00483">
    <property type="entry name" value="NTP_transferase"/>
    <property type="match status" value="1"/>
</dbReference>
<accession>A0A382GDF6</accession>
<dbReference type="InterPro" id="IPR029044">
    <property type="entry name" value="Nucleotide-diphossugar_trans"/>
</dbReference>
<sequence>MDQSLMKAMILAAGLGTRLRPLTDTLPKALVEVRGRPLLAWVIDSLAQHGVTDIIVNAYYLADQIEAFAARYSDESRFERLKLTVSREDKLLGTGGGIQHASWFFDDGEPFLVHNTDVITDLNLNRLMEAHTKSHALATMA</sequence>
<feature type="domain" description="Nucleotidyl transferase" evidence="1">
    <location>
        <begin position="7"/>
        <end position="139"/>
    </location>
</feature>